<gene>
    <name evidence="2" type="ORF">IO98_04830</name>
</gene>
<accession>A0A084JQ53</accession>
<dbReference type="InterPro" id="IPR000182">
    <property type="entry name" value="GNAT_dom"/>
</dbReference>
<feature type="domain" description="N-acetyltransferase" evidence="1">
    <location>
        <begin position="16"/>
        <end position="182"/>
    </location>
</feature>
<protein>
    <submittedName>
        <fullName evidence="2">GCN5 family acetyltransferase</fullName>
    </submittedName>
</protein>
<dbReference type="RefSeq" id="WP_038278479.1">
    <property type="nucleotide sequence ID" value="NZ_JPME01000007.1"/>
</dbReference>
<proteinExistence type="predicted"/>
<dbReference type="Gene3D" id="3.40.630.30">
    <property type="match status" value="1"/>
</dbReference>
<dbReference type="PROSITE" id="PS51186">
    <property type="entry name" value="GNAT"/>
    <property type="match status" value="1"/>
</dbReference>
<name>A0A084JQ53_9FIRM</name>
<sequence length="182" mass="20492">MEYKPKEVLLKNGTPCLLKSPGPGDASAILRLMSQTSEETSYMSRYADEIKISIHHEQDFLSSLLRSQKDLMICAVVDGKIIANAGINPIALYERYAHRATFGISICKAYWGLGIGSQLLSAIIRGAREMGYEQLELEVVSENERGLALYKKFGFEIYGTREYCFKYRDGSYASAHLMMVRL</sequence>
<dbReference type="SUPFAM" id="SSF55729">
    <property type="entry name" value="Acyl-CoA N-acyltransferases (Nat)"/>
    <property type="match status" value="1"/>
</dbReference>
<dbReference type="AlphaFoldDB" id="A0A084JQ53"/>
<dbReference type="OrthoDB" id="948250at2"/>
<reference evidence="2 3" key="1">
    <citation type="submission" date="2014-07" db="EMBL/GenBank/DDBJ databases">
        <title>Draft genome of Clostridium celerecrescens 152B isolated from sediments associated with methane hydrate from Krishna Godavari basin.</title>
        <authorList>
            <person name="Honkalas V.S."/>
            <person name="Dabir A.P."/>
            <person name="Arora P."/>
            <person name="Dhakephalkar P.K."/>
        </authorList>
    </citation>
    <scope>NUCLEOTIDE SEQUENCE [LARGE SCALE GENOMIC DNA]</scope>
    <source>
        <strain evidence="2 3">152B</strain>
    </source>
</reference>
<evidence type="ECO:0000313" key="3">
    <source>
        <dbReference type="Proteomes" id="UP000028525"/>
    </source>
</evidence>
<dbReference type="EMBL" id="JPME01000007">
    <property type="protein sequence ID" value="KEZ91087.1"/>
    <property type="molecule type" value="Genomic_DNA"/>
</dbReference>
<dbReference type="CDD" id="cd04301">
    <property type="entry name" value="NAT_SF"/>
    <property type="match status" value="1"/>
</dbReference>
<keyword evidence="3" id="KW-1185">Reference proteome</keyword>
<dbReference type="Pfam" id="PF00583">
    <property type="entry name" value="Acetyltransf_1"/>
    <property type="match status" value="1"/>
</dbReference>
<dbReference type="PANTHER" id="PTHR43328">
    <property type="entry name" value="ACETYLTRANSFERASE-RELATED"/>
    <property type="match status" value="1"/>
</dbReference>
<comment type="caution">
    <text evidence="2">The sequence shown here is derived from an EMBL/GenBank/DDBJ whole genome shotgun (WGS) entry which is preliminary data.</text>
</comment>
<dbReference type="InterPro" id="IPR016181">
    <property type="entry name" value="Acyl_CoA_acyltransferase"/>
</dbReference>
<evidence type="ECO:0000259" key="1">
    <source>
        <dbReference type="PROSITE" id="PS51186"/>
    </source>
</evidence>
<dbReference type="Proteomes" id="UP000028525">
    <property type="component" value="Unassembled WGS sequence"/>
</dbReference>
<dbReference type="STRING" id="29354.IO98_04830"/>
<evidence type="ECO:0000313" key="2">
    <source>
        <dbReference type="EMBL" id="KEZ91087.1"/>
    </source>
</evidence>
<keyword evidence="2" id="KW-0808">Transferase</keyword>
<organism evidence="2 3">
    <name type="scientific">Lacrimispora celerecrescens</name>
    <dbReference type="NCBI Taxonomy" id="29354"/>
    <lineage>
        <taxon>Bacteria</taxon>
        <taxon>Bacillati</taxon>
        <taxon>Bacillota</taxon>
        <taxon>Clostridia</taxon>
        <taxon>Lachnospirales</taxon>
        <taxon>Lachnospiraceae</taxon>
        <taxon>Lacrimispora</taxon>
    </lineage>
</organism>
<dbReference type="PANTHER" id="PTHR43328:SF1">
    <property type="entry name" value="N-ACETYLTRANSFERASE DOMAIN-CONTAINING PROTEIN"/>
    <property type="match status" value="1"/>
</dbReference>
<dbReference type="GO" id="GO:0016747">
    <property type="term" value="F:acyltransferase activity, transferring groups other than amino-acyl groups"/>
    <property type="evidence" value="ECO:0007669"/>
    <property type="project" value="InterPro"/>
</dbReference>